<dbReference type="CDD" id="cd16917">
    <property type="entry name" value="HATPase_UhpB-NarQ-NarX-like"/>
    <property type="match status" value="1"/>
</dbReference>
<dbReference type="SUPFAM" id="SSF55874">
    <property type="entry name" value="ATPase domain of HSP90 chaperone/DNA topoisomerase II/histidine kinase"/>
    <property type="match status" value="1"/>
</dbReference>
<keyword evidence="2" id="KW-0418">Kinase</keyword>
<keyword evidence="1" id="KW-0808">Transferase</keyword>
<dbReference type="Gene3D" id="2.60.40.10">
    <property type="entry name" value="Immunoglobulins"/>
    <property type="match status" value="1"/>
</dbReference>
<evidence type="ECO:0000256" key="4">
    <source>
        <dbReference type="SAM" id="Phobius"/>
    </source>
</evidence>
<dbReference type="PROSITE" id="PS50109">
    <property type="entry name" value="HIS_KIN"/>
    <property type="match status" value="1"/>
</dbReference>
<dbReference type="InterPro" id="IPR050482">
    <property type="entry name" value="Sensor_HK_TwoCompSys"/>
</dbReference>
<protein>
    <recommendedName>
        <fullName evidence="5">Histidine kinase domain-containing protein</fullName>
    </recommendedName>
</protein>
<feature type="domain" description="Histidine kinase" evidence="5">
    <location>
        <begin position="909"/>
        <end position="998"/>
    </location>
</feature>
<evidence type="ECO:0000313" key="6">
    <source>
        <dbReference type="EMBL" id="MRW92496.1"/>
    </source>
</evidence>
<dbReference type="InterPro" id="IPR013783">
    <property type="entry name" value="Ig-like_fold"/>
</dbReference>
<dbReference type="InterPro" id="IPR015943">
    <property type="entry name" value="WD40/YVTN_repeat-like_dom_sf"/>
</dbReference>
<dbReference type="InterPro" id="IPR011123">
    <property type="entry name" value="Y_Y_Y"/>
</dbReference>
<dbReference type="InterPro" id="IPR011047">
    <property type="entry name" value="Quinoprotein_ADH-like_sf"/>
</dbReference>
<dbReference type="Pfam" id="PF02518">
    <property type="entry name" value="HATPase_c"/>
    <property type="match status" value="1"/>
</dbReference>
<proteinExistence type="predicted"/>
<dbReference type="Pfam" id="PF07730">
    <property type="entry name" value="HisKA_3"/>
    <property type="match status" value="1"/>
</dbReference>
<evidence type="ECO:0000256" key="3">
    <source>
        <dbReference type="ARBA" id="ARBA00023012"/>
    </source>
</evidence>
<dbReference type="InterPro" id="IPR036890">
    <property type="entry name" value="HATPase_C_sf"/>
</dbReference>
<sequence>MLHPVIHVVNQMRLEVKYLLYTLCLIVTTGFAGAQPAAQTKWPYWHTSMVHTAWYKRDGAPTVNFQMTQDDRGMLWFAATDGVYRFDGVRFERLSAIDGNKLKSNNTNGILAVGSALWVGYNFGGVSVFDQGKVRYYGKEEGLPEHTVYQIRRSRSGVMWLSTADGLYRLERERWRRVGLEAGLPPAEYKARFEPLDDGTIVVANSAGVYRSTRDGRQFHQIAISDKYEVMQIRADGVVLLADHAAQLFRYSVDSEQITPIILPDIKLPGSARFDGRGALWVNAEGKLNLLGPDMRVQRSFTSPENLSGNITYDFFTDRESNVWIATENGIDRIRESRLNVIDLYPKIFGWISVQADLSGVTWVSSYSATHSWSGNTYGLRPDGSWIEGLAHNVSASTRAADGSIWFGSAESLWRLQNGQWQSWPLAADLRGHDVQAIAMDAQARLWVSVQGKGVFVFHDGQWQAGGGIKSLSGRPAISIYADKDLVWFGYPANHMALLDGATLREYGPTDGLEIGNVTAMARHRSGLFVGGDQGMAVFDGNRFATMLDGEGQSLGGISSLLSTRGNELWFHGADGIVRIGDAELTSSALGKHRINPEYFNYLDGHTGKPAQMRPLAELSEAADGRLWYATSGSVGWIDPNHIVRNTLPPVSQVTGLRTDHQNYPAVPGLVLPKHTTNIELDFTAAALSIPERVRFRFRLVGLDKDWRDAGSRRAAFYTNLDPGNYHFEVMAANEDGVWSSTPGSLDFRVEPAFMQTVWFKLLCVALALSLIALWYWWRMTLMTRRVAERLGERLRERERIARTLHDSFLQSVQALMMQFDLIRYSLSATDPAQKKIEHALDSAGQVLEEGREQVLALRLNHELSGDLESALSGLGQILAPRHQSRFTLRMHGTPRPLRAMAAAEAYAIAREAMLNAFRHAQSDEVIVELRHTARQFTLQVSDRGRGMSAEIRERGHRPGHWGLTGMRERAQDAGGTLEVHSEEGRGTRITLRLPERRAYARKEADKLAATDQ</sequence>
<dbReference type="GO" id="GO:0046983">
    <property type="term" value="F:protein dimerization activity"/>
    <property type="evidence" value="ECO:0007669"/>
    <property type="project" value="InterPro"/>
</dbReference>
<dbReference type="SUPFAM" id="SSF63829">
    <property type="entry name" value="Calcium-dependent phosphotriesterase"/>
    <property type="match status" value="2"/>
</dbReference>
<keyword evidence="3" id="KW-0902">Two-component regulatory system</keyword>
<evidence type="ECO:0000313" key="7">
    <source>
        <dbReference type="Proteomes" id="UP000433309"/>
    </source>
</evidence>
<name>A0A6I2L750_9BURK</name>
<reference evidence="6 7" key="1">
    <citation type="submission" date="2019-11" db="EMBL/GenBank/DDBJ databases">
        <title>Novel species isolated from a subtropical stream in China.</title>
        <authorList>
            <person name="Lu H."/>
        </authorList>
    </citation>
    <scope>NUCLEOTIDE SEQUENCE [LARGE SCALE GENOMIC DNA]</scope>
    <source>
        <strain evidence="6 7">FT80W</strain>
    </source>
</reference>
<dbReference type="RefSeq" id="WP_154379930.1">
    <property type="nucleotide sequence ID" value="NZ_WKJK01000011.1"/>
</dbReference>
<evidence type="ECO:0000259" key="5">
    <source>
        <dbReference type="PROSITE" id="PS50109"/>
    </source>
</evidence>
<organism evidence="6 7">
    <name type="scientific">Duganella guangzhouensis</name>
    <dbReference type="NCBI Taxonomy" id="2666084"/>
    <lineage>
        <taxon>Bacteria</taxon>
        <taxon>Pseudomonadati</taxon>
        <taxon>Pseudomonadota</taxon>
        <taxon>Betaproteobacteria</taxon>
        <taxon>Burkholderiales</taxon>
        <taxon>Oxalobacteraceae</taxon>
        <taxon>Telluria group</taxon>
        <taxon>Duganella</taxon>
    </lineage>
</organism>
<keyword evidence="7" id="KW-1185">Reference proteome</keyword>
<evidence type="ECO:0000256" key="1">
    <source>
        <dbReference type="ARBA" id="ARBA00022679"/>
    </source>
</evidence>
<dbReference type="InterPro" id="IPR011712">
    <property type="entry name" value="Sig_transdc_His_kin_sub3_dim/P"/>
</dbReference>
<dbReference type="PANTHER" id="PTHR24421:SF62">
    <property type="entry name" value="SENSORY TRANSDUCTION HISTIDINE KINASE"/>
    <property type="match status" value="1"/>
</dbReference>
<keyword evidence="4" id="KW-1133">Transmembrane helix</keyword>
<evidence type="ECO:0000256" key="2">
    <source>
        <dbReference type="ARBA" id="ARBA00022777"/>
    </source>
</evidence>
<dbReference type="InterPro" id="IPR005467">
    <property type="entry name" value="His_kinase_dom"/>
</dbReference>
<gene>
    <name evidence="6" type="ORF">GJ699_21080</name>
</gene>
<dbReference type="AlphaFoldDB" id="A0A6I2L750"/>
<dbReference type="Gene3D" id="3.30.565.10">
    <property type="entry name" value="Histidine kinase-like ATPase, C-terminal domain"/>
    <property type="match status" value="1"/>
</dbReference>
<dbReference type="SMART" id="SM00387">
    <property type="entry name" value="HATPase_c"/>
    <property type="match status" value="1"/>
</dbReference>
<dbReference type="Pfam" id="PF07495">
    <property type="entry name" value="Y_Y_Y"/>
    <property type="match status" value="1"/>
</dbReference>
<keyword evidence="4" id="KW-0812">Transmembrane</keyword>
<dbReference type="PANTHER" id="PTHR24421">
    <property type="entry name" value="NITRATE/NITRITE SENSOR PROTEIN NARX-RELATED"/>
    <property type="match status" value="1"/>
</dbReference>
<dbReference type="Proteomes" id="UP000433309">
    <property type="component" value="Unassembled WGS sequence"/>
</dbReference>
<dbReference type="EMBL" id="WKJK01000011">
    <property type="protein sequence ID" value="MRW92496.1"/>
    <property type="molecule type" value="Genomic_DNA"/>
</dbReference>
<dbReference type="InterPro" id="IPR003594">
    <property type="entry name" value="HATPase_dom"/>
</dbReference>
<accession>A0A6I2L750</accession>
<dbReference type="Gene3D" id="2.130.10.10">
    <property type="entry name" value="YVTN repeat-like/Quinoprotein amine dehydrogenase"/>
    <property type="match status" value="2"/>
</dbReference>
<dbReference type="GO" id="GO:0000155">
    <property type="term" value="F:phosphorelay sensor kinase activity"/>
    <property type="evidence" value="ECO:0007669"/>
    <property type="project" value="InterPro"/>
</dbReference>
<feature type="transmembrane region" description="Helical" evidence="4">
    <location>
        <begin position="758"/>
        <end position="778"/>
    </location>
</feature>
<dbReference type="GO" id="GO:0016020">
    <property type="term" value="C:membrane"/>
    <property type="evidence" value="ECO:0007669"/>
    <property type="project" value="InterPro"/>
</dbReference>
<comment type="caution">
    <text evidence="6">The sequence shown here is derived from an EMBL/GenBank/DDBJ whole genome shotgun (WGS) entry which is preliminary data.</text>
</comment>
<dbReference type="SUPFAM" id="SSF50998">
    <property type="entry name" value="Quinoprotein alcohol dehydrogenase-like"/>
    <property type="match status" value="1"/>
</dbReference>
<keyword evidence="4" id="KW-0472">Membrane</keyword>
<dbReference type="Gene3D" id="1.20.5.1930">
    <property type="match status" value="1"/>
</dbReference>